<dbReference type="InterPro" id="IPR010982">
    <property type="entry name" value="Lambda_DNA-bd_dom_sf"/>
</dbReference>
<evidence type="ECO:0000313" key="4">
    <source>
        <dbReference type="Proteomes" id="UP000012589"/>
    </source>
</evidence>
<keyword evidence="4" id="KW-1185">Reference proteome</keyword>
<dbReference type="InterPro" id="IPR011002">
    <property type="entry name" value="FliG_a-hlx"/>
</dbReference>
<dbReference type="SUPFAM" id="SSF47413">
    <property type="entry name" value="lambda repressor-like DNA-binding domains"/>
    <property type="match status" value="1"/>
</dbReference>
<dbReference type="STRING" id="1235802.C823_06234"/>
<dbReference type="CDD" id="cd00093">
    <property type="entry name" value="HTH_XRE"/>
    <property type="match status" value="1"/>
</dbReference>
<dbReference type="eggNOG" id="COG1396">
    <property type="taxonomic scope" value="Bacteria"/>
</dbReference>
<proteinExistence type="predicted"/>
<dbReference type="Gene3D" id="1.10.220.30">
    <property type="match status" value="1"/>
</dbReference>
<dbReference type="InterPro" id="IPR023087">
    <property type="entry name" value="Flg_Motor_Flig_C"/>
</dbReference>
<keyword evidence="1" id="KW-0238">DNA-binding</keyword>
<dbReference type="PROSITE" id="PS50943">
    <property type="entry name" value="HTH_CROC1"/>
    <property type="match status" value="1"/>
</dbReference>
<gene>
    <name evidence="3" type="ORF">C823_06234</name>
</gene>
<feature type="domain" description="HTH cro/C1-type" evidence="2">
    <location>
        <begin position="10"/>
        <end position="64"/>
    </location>
</feature>
<dbReference type="AlphaFoldDB" id="N1ZRE3"/>
<organism evidence="3 4">
    <name type="scientific">Eubacterium plexicaudatum ASF492</name>
    <dbReference type="NCBI Taxonomy" id="1235802"/>
    <lineage>
        <taxon>Bacteria</taxon>
        <taxon>Bacillati</taxon>
        <taxon>Bacillota</taxon>
        <taxon>Clostridia</taxon>
        <taxon>Eubacteriales</taxon>
        <taxon>Eubacteriaceae</taxon>
        <taxon>Eubacterium</taxon>
    </lineage>
</organism>
<sequence>MNMNIISKYLQFLRKSNNYTQDDLAKELGISRQAVSKWETGTTIPDLEILLKISKLYDITINDILEPKVQSQRITDFEQISTISEKELKEVLEQFDTNSLVTALMGASPETNSFCERLFPDIDFEMTRKNIGRIRIETVEDMQNQIIAMINLQAVDKEI</sequence>
<dbReference type="GO" id="GO:0003677">
    <property type="term" value="F:DNA binding"/>
    <property type="evidence" value="ECO:0007669"/>
    <property type="project" value="UniProtKB-KW"/>
</dbReference>
<dbReference type="Pfam" id="PF01381">
    <property type="entry name" value="HTH_3"/>
    <property type="match status" value="1"/>
</dbReference>
<dbReference type="OrthoDB" id="9813152at2"/>
<dbReference type="EMBL" id="AQFT01000234">
    <property type="protein sequence ID" value="EMZ16385.1"/>
    <property type="molecule type" value="Genomic_DNA"/>
</dbReference>
<dbReference type="PANTHER" id="PTHR46558">
    <property type="entry name" value="TRACRIPTIONAL REGULATORY PROTEIN-RELATED-RELATED"/>
    <property type="match status" value="1"/>
</dbReference>
<dbReference type="SMART" id="SM00530">
    <property type="entry name" value="HTH_XRE"/>
    <property type="match status" value="1"/>
</dbReference>
<evidence type="ECO:0000313" key="3">
    <source>
        <dbReference type="EMBL" id="EMZ16385.1"/>
    </source>
</evidence>
<comment type="caution">
    <text evidence="3">The sequence shown here is derived from an EMBL/GenBank/DDBJ whole genome shotgun (WGS) entry which is preliminary data.</text>
</comment>
<dbReference type="Proteomes" id="UP000012589">
    <property type="component" value="Unassembled WGS sequence"/>
</dbReference>
<dbReference type="InterPro" id="IPR001387">
    <property type="entry name" value="Cro/C1-type_HTH"/>
</dbReference>
<dbReference type="HOGENOM" id="CLU_1658543_0_0_9"/>
<evidence type="ECO:0000256" key="1">
    <source>
        <dbReference type="ARBA" id="ARBA00023125"/>
    </source>
</evidence>
<protein>
    <recommendedName>
        <fullName evidence="2">HTH cro/C1-type domain-containing protein</fullName>
    </recommendedName>
</protein>
<reference evidence="3 4" key="1">
    <citation type="journal article" date="2014" name="Genome Announc.">
        <title>Draft genome sequences of the altered schaedler flora, a defined bacterial community from gnotobiotic mice.</title>
        <authorList>
            <person name="Wannemuehler M.J."/>
            <person name="Overstreet A.M."/>
            <person name="Ward D.V."/>
            <person name="Phillips G.J."/>
        </authorList>
    </citation>
    <scope>NUCLEOTIDE SEQUENCE [LARGE SCALE GENOMIC DNA]</scope>
    <source>
        <strain evidence="3 4">ASF492</strain>
    </source>
</reference>
<name>N1ZRE3_9FIRM</name>
<evidence type="ECO:0000259" key="2">
    <source>
        <dbReference type="PROSITE" id="PS50943"/>
    </source>
</evidence>
<dbReference type="PATRIC" id="fig|1235802.3.peg.6595"/>
<dbReference type="Pfam" id="PF01706">
    <property type="entry name" value="FliG_C"/>
    <property type="match status" value="1"/>
</dbReference>
<dbReference type="SUPFAM" id="SSF48029">
    <property type="entry name" value="FliG"/>
    <property type="match status" value="1"/>
</dbReference>
<dbReference type="PANTHER" id="PTHR46558:SF11">
    <property type="entry name" value="HTH-TYPE TRANSCRIPTIONAL REGULATOR XRE"/>
    <property type="match status" value="1"/>
</dbReference>
<accession>N1ZRE3</accession>
<dbReference type="Gene3D" id="1.10.260.40">
    <property type="entry name" value="lambda repressor-like DNA-binding domains"/>
    <property type="match status" value="1"/>
</dbReference>